<comment type="caution">
    <text evidence="1">The sequence shown here is derived from an EMBL/GenBank/DDBJ whole genome shotgun (WGS) entry which is preliminary data.</text>
</comment>
<proteinExistence type="predicted"/>
<evidence type="ECO:0000313" key="1">
    <source>
        <dbReference type="EMBL" id="KAA9041820.1"/>
    </source>
</evidence>
<dbReference type="Proteomes" id="UP000326903">
    <property type="component" value="Unassembled WGS sequence"/>
</dbReference>
<protein>
    <submittedName>
        <fullName evidence="1">Uncharacterized protein</fullName>
    </submittedName>
</protein>
<dbReference type="EMBL" id="VYQF01000001">
    <property type="protein sequence ID" value="KAA9041820.1"/>
    <property type="molecule type" value="Genomic_DNA"/>
</dbReference>
<evidence type="ECO:0000313" key="2">
    <source>
        <dbReference type="Proteomes" id="UP000326903"/>
    </source>
</evidence>
<dbReference type="AlphaFoldDB" id="A0A5J5ILC9"/>
<gene>
    <name evidence="1" type="ORF">FW778_07330</name>
</gene>
<organism evidence="1 2">
    <name type="scientific">Ginsengibacter hankyongi</name>
    <dbReference type="NCBI Taxonomy" id="2607284"/>
    <lineage>
        <taxon>Bacteria</taxon>
        <taxon>Pseudomonadati</taxon>
        <taxon>Bacteroidota</taxon>
        <taxon>Chitinophagia</taxon>
        <taxon>Chitinophagales</taxon>
        <taxon>Chitinophagaceae</taxon>
        <taxon>Ginsengibacter</taxon>
    </lineage>
</organism>
<dbReference type="RefSeq" id="WP_150413949.1">
    <property type="nucleotide sequence ID" value="NZ_VYQF01000001.1"/>
</dbReference>
<sequence>MENFYTAYTKVVQNTTFYFVKKYITFPEFKDVPGILDSYGMHPNFERACEIAAIKEKEIRKNLFADLQNCDENSARIIHMNITKGLSAAQ</sequence>
<keyword evidence="2" id="KW-1185">Reference proteome</keyword>
<reference evidence="1 2" key="1">
    <citation type="submission" date="2019-09" db="EMBL/GenBank/DDBJ databases">
        <title>Draft genome sequence of Ginsengibacter sp. BR5-29.</title>
        <authorList>
            <person name="Im W.-T."/>
        </authorList>
    </citation>
    <scope>NUCLEOTIDE SEQUENCE [LARGE SCALE GENOMIC DNA]</scope>
    <source>
        <strain evidence="1 2">BR5-29</strain>
    </source>
</reference>
<name>A0A5J5ILC9_9BACT</name>
<accession>A0A5J5ILC9</accession>